<evidence type="ECO:0000313" key="3">
    <source>
        <dbReference type="Proteomes" id="UP001379235"/>
    </source>
</evidence>
<dbReference type="InterPro" id="IPR050834">
    <property type="entry name" value="Glycosyltransf_2"/>
</dbReference>
<keyword evidence="2" id="KW-0328">Glycosyltransferase</keyword>
<gene>
    <name evidence="2" type="ORF">WG900_07420</name>
</gene>
<dbReference type="PANTHER" id="PTHR43685:SF2">
    <property type="entry name" value="GLYCOSYLTRANSFERASE 2-LIKE DOMAIN-CONTAINING PROTEIN"/>
    <property type="match status" value="1"/>
</dbReference>
<organism evidence="2 3">
    <name type="scientific">Novosphingobium aquae</name>
    <dbReference type="NCBI Taxonomy" id="3133435"/>
    <lineage>
        <taxon>Bacteria</taxon>
        <taxon>Pseudomonadati</taxon>
        <taxon>Pseudomonadota</taxon>
        <taxon>Alphaproteobacteria</taxon>
        <taxon>Sphingomonadales</taxon>
        <taxon>Sphingomonadaceae</taxon>
        <taxon>Novosphingobium</taxon>
    </lineage>
</organism>
<evidence type="ECO:0000313" key="2">
    <source>
        <dbReference type="EMBL" id="MEJ6009744.1"/>
    </source>
</evidence>
<reference evidence="2 3" key="1">
    <citation type="submission" date="2024-03" db="EMBL/GenBank/DDBJ databases">
        <authorList>
            <person name="Jo J.-H."/>
        </authorList>
    </citation>
    <scope>NUCLEOTIDE SEQUENCE [LARGE SCALE GENOMIC DNA]</scope>
    <source>
        <strain evidence="2 3">AS3R-12</strain>
    </source>
</reference>
<dbReference type="InterPro" id="IPR029044">
    <property type="entry name" value="Nucleotide-diphossugar_trans"/>
</dbReference>
<proteinExistence type="predicted"/>
<dbReference type="Gene3D" id="3.90.550.10">
    <property type="entry name" value="Spore Coat Polysaccharide Biosynthesis Protein SpsA, Chain A"/>
    <property type="match status" value="1"/>
</dbReference>
<comment type="caution">
    <text evidence="2">The sequence shown here is derived from an EMBL/GenBank/DDBJ whole genome shotgun (WGS) entry which is preliminary data.</text>
</comment>
<dbReference type="CDD" id="cd06433">
    <property type="entry name" value="GT_2_WfgS_like"/>
    <property type="match status" value="1"/>
</dbReference>
<dbReference type="EMBL" id="JBBHJY010000002">
    <property type="protein sequence ID" value="MEJ6009744.1"/>
    <property type="molecule type" value="Genomic_DNA"/>
</dbReference>
<name>A0ABU8S8C2_9SPHN</name>
<dbReference type="PANTHER" id="PTHR43685">
    <property type="entry name" value="GLYCOSYLTRANSFERASE"/>
    <property type="match status" value="1"/>
</dbReference>
<dbReference type="GO" id="GO:0016757">
    <property type="term" value="F:glycosyltransferase activity"/>
    <property type="evidence" value="ECO:0007669"/>
    <property type="project" value="UniProtKB-KW"/>
</dbReference>
<evidence type="ECO:0000259" key="1">
    <source>
        <dbReference type="Pfam" id="PF00535"/>
    </source>
</evidence>
<feature type="domain" description="Glycosyltransferase 2-like" evidence="1">
    <location>
        <begin position="4"/>
        <end position="134"/>
    </location>
</feature>
<keyword evidence="2" id="KW-0808">Transferase</keyword>
<keyword evidence="3" id="KW-1185">Reference proteome</keyword>
<dbReference type="EC" id="2.4.-.-" evidence="2"/>
<sequence length="249" mass="28195">MKVSIVTAVFNRAQTIEQAIESVTRQTYPDIEHILVDGASSDGTLDAIRRQMKPGMKIVSEPDEGIYYALNKGMQMATGEVIGIVHSDDFLAHDQVIERVALAFSNPHIDAVFGDLDYVKADDTDYVVRHWEAGVFEPKKLKRGWMPPHPALFLRRNVIDILGDYDTFYEIAADYEAVLRWFGKGGIRSAYIPEVLVKMRVGGASNGSIKRIMRKSWEDFHALRRHGVGRCRTLAMKNLRKVKQFVITN</sequence>
<dbReference type="InterPro" id="IPR001173">
    <property type="entry name" value="Glyco_trans_2-like"/>
</dbReference>
<dbReference type="RefSeq" id="WP_339965977.1">
    <property type="nucleotide sequence ID" value="NZ_JBBHJY010000002.1"/>
</dbReference>
<accession>A0ABU8S8C2</accession>
<dbReference type="Proteomes" id="UP001379235">
    <property type="component" value="Unassembled WGS sequence"/>
</dbReference>
<protein>
    <submittedName>
        <fullName evidence="2">Glycosyltransferase family 2 protein</fullName>
        <ecNumber evidence="2">2.4.-.-</ecNumber>
    </submittedName>
</protein>
<dbReference type="Pfam" id="PF00535">
    <property type="entry name" value="Glycos_transf_2"/>
    <property type="match status" value="1"/>
</dbReference>
<dbReference type="SUPFAM" id="SSF53448">
    <property type="entry name" value="Nucleotide-diphospho-sugar transferases"/>
    <property type="match status" value="1"/>
</dbReference>